<dbReference type="SUPFAM" id="SSF159501">
    <property type="entry name" value="EreA/ChaN-like"/>
    <property type="match status" value="1"/>
</dbReference>
<gene>
    <name evidence="2" type="ORF">BKE30_09105</name>
</gene>
<reference evidence="2 3" key="1">
    <citation type="submission" date="2016-10" db="EMBL/GenBank/DDBJ databases">
        <title>Draft Genome sequence of Alkanindiges sp. strain H1.</title>
        <authorList>
            <person name="Subhash Y."/>
            <person name="Lee S."/>
        </authorList>
    </citation>
    <scope>NUCLEOTIDE SEQUENCE [LARGE SCALE GENOMIC DNA]</scope>
    <source>
        <strain evidence="2 3">H1</strain>
    </source>
</reference>
<keyword evidence="3" id="KW-1185">Reference proteome</keyword>
<dbReference type="InterPro" id="IPR014622">
    <property type="entry name" value="UCP036794_erythomycin"/>
</dbReference>
<name>A0A1S8CTI1_9GAMM</name>
<dbReference type="Gene3D" id="3.40.1660.10">
    <property type="entry name" value="EreA-like (biosynthetic domain)"/>
    <property type="match status" value="1"/>
</dbReference>
<proteinExistence type="predicted"/>
<dbReference type="Proteomes" id="UP000192132">
    <property type="component" value="Unassembled WGS sequence"/>
</dbReference>
<dbReference type="GO" id="GO:0046677">
    <property type="term" value="P:response to antibiotic"/>
    <property type="evidence" value="ECO:0007669"/>
    <property type="project" value="InterPro"/>
</dbReference>
<evidence type="ECO:0000256" key="1">
    <source>
        <dbReference type="SAM" id="MobiDB-lite"/>
    </source>
</evidence>
<dbReference type="PANTHER" id="PTHR31299:SF0">
    <property type="entry name" value="ESTERASE, PUTATIVE (AFU_ORTHOLOGUE AFUA_1G05850)-RELATED"/>
    <property type="match status" value="1"/>
</dbReference>
<dbReference type="Pfam" id="PF05139">
    <property type="entry name" value="Erythro_esteras"/>
    <property type="match status" value="1"/>
</dbReference>
<dbReference type="AlphaFoldDB" id="A0A1S8CTI1"/>
<sequence length="456" mass="52371">MTSHLKQLQAITHALSGSAAADDQLFEQIGDAQFVLIGEASHGTHDFYQERAQITRRLIEEKNFSAVVVEADWPDAYRVNRYVRGQGKDQNAQAALSDFKRFPRWMWRNDIVLQFVEWLRKYNQQALQQSKPLTGFYGMDLYSLHRSMGAVVEYLDSVDPEAAHRARARYSCFDSFGKEPQTYGMATVYGVAEPCEEAVIAQLMELRHQEEALVNNEGILAEDEHFYAEQNARLAVDAERYYRAMFRGRDNSWNLRDTHMVDTIDALAAHQAEQGQPAKIIVWAHNSHLGDARATEVSQRDQVNVGQLMRERHPDNTFIIGFSTYQGEVFAADDWDSPGIRKKVRPGLPDSHEALLHELSQQAGVEKFWLNLQAQQRKQTQDAVLLGKERLERYIGVIYAPATERWSHYLKTRLDQQYDALIYMDKTKALNPLDRQSVADREETEQDLPETYPTGE</sequence>
<evidence type="ECO:0000313" key="3">
    <source>
        <dbReference type="Proteomes" id="UP000192132"/>
    </source>
</evidence>
<dbReference type="InterPro" id="IPR007815">
    <property type="entry name" value="Emycin_Estase"/>
</dbReference>
<evidence type="ECO:0000313" key="2">
    <source>
        <dbReference type="EMBL" id="ONG39632.1"/>
    </source>
</evidence>
<dbReference type="Gene3D" id="3.30.1870.10">
    <property type="entry name" value="EreA-like, domain 2"/>
    <property type="match status" value="1"/>
</dbReference>
<dbReference type="PANTHER" id="PTHR31299">
    <property type="entry name" value="ESTERASE, PUTATIVE (AFU_ORTHOLOGUE AFUA_1G05850)-RELATED"/>
    <property type="match status" value="1"/>
</dbReference>
<dbReference type="PIRSF" id="PIRSF036794">
    <property type="entry name" value="UCP_erythr_ester"/>
    <property type="match status" value="1"/>
</dbReference>
<dbReference type="STRING" id="1907941.BKE30_09105"/>
<dbReference type="CDD" id="cd14728">
    <property type="entry name" value="Ere-like"/>
    <property type="match status" value="1"/>
</dbReference>
<dbReference type="OrthoDB" id="9810066at2"/>
<comment type="caution">
    <text evidence="2">The sequence shown here is derived from an EMBL/GenBank/DDBJ whole genome shotgun (WGS) entry which is preliminary data.</text>
</comment>
<feature type="region of interest" description="Disordered" evidence="1">
    <location>
        <begin position="433"/>
        <end position="456"/>
    </location>
</feature>
<dbReference type="EMBL" id="MLCN01000023">
    <property type="protein sequence ID" value="ONG39632.1"/>
    <property type="molecule type" value="Genomic_DNA"/>
</dbReference>
<dbReference type="Gene3D" id="1.20.1440.30">
    <property type="entry name" value="Biosynthetic Protein domain"/>
    <property type="match status" value="1"/>
</dbReference>
<dbReference type="InterPro" id="IPR052036">
    <property type="entry name" value="Hydrolase/PRTase-associated"/>
</dbReference>
<organism evidence="2 3">
    <name type="scientific">Alkanindiges hydrocarboniclasticus</name>
    <dbReference type="NCBI Taxonomy" id="1907941"/>
    <lineage>
        <taxon>Bacteria</taxon>
        <taxon>Pseudomonadati</taxon>
        <taxon>Pseudomonadota</taxon>
        <taxon>Gammaproteobacteria</taxon>
        <taxon>Moraxellales</taxon>
        <taxon>Moraxellaceae</taxon>
        <taxon>Alkanindiges</taxon>
    </lineage>
</organism>
<protein>
    <submittedName>
        <fullName evidence="2">Erythromycin esterase</fullName>
    </submittedName>
</protein>
<accession>A0A1S8CTI1</accession>